<dbReference type="AlphaFoldDB" id="A0AAV4VB19"/>
<evidence type="ECO:0000313" key="2">
    <source>
        <dbReference type="EMBL" id="GIY66690.1"/>
    </source>
</evidence>
<proteinExistence type="predicted"/>
<evidence type="ECO:0000256" key="1">
    <source>
        <dbReference type="SAM" id="MobiDB-lite"/>
    </source>
</evidence>
<name>A0AAV4VB19_9ARAC</name>
<evidence type="ECO:0000313" key="3">
    <source>
        <dbReference type="Proteomes" id="UP001054837"/>
    </source>
</evidence>
<dbReference type="EMBL" id="BPLQ01012645">
    <property type="protein sequence ID" value="GIY66690.1"/>
    <property type="molecule type" value="Genomic_DNA"/>
</dbReference>
<feature type="compositionally biased region" description="Basic residues" evidence="1">
    <location>
        <begin position="52"/>
        <end position="67"/>
    </location>
</feature>
<feature type="region of interest" description="Disordered" evidence="1">
    <location>
        <begin position="44"/>
        <end position="81"/>
    </location>
</feature>
<protein>
    <submittedName>
        <fullName evidence="2">Uncharacterized protein</fullName>
    </submittedName>
</protein>
<dbReference type="Proteomes" id="UP001054837">
    <property type="component" value="Unassembled WGS sequence"/>
</dbReference>
<accession>A0AAV4VB19</accession>
<comment type="caution">
    <text evidence="2">The sequence shown here is derived from an EMBL/GenBank/DDBJ whole genome shotgun (WGS) entry which is preliminary data.</text>
</comment>
<reference evidence="2 3" key="1">
    <citation type="submission" date="2021-06" db="EMBL/GenBank/DDBJ databases">
        <title>Caerostris darwini draft genome.</title>
        <authorList>
            <person name="Kono N."/>
            <person name="Arakawa K."/>
        </authorList>
    </citation>
    <scope>NUCLEOTIDE SEQUENCE [LARGE SCALE GENOMIC DNA]</scope>
</reference>
<organism evidence="2 3">
    <name type="scientific">Caerostris darwini</name>
    <dbReference type="NCBI Taxonomy" id="1538125"/>
    <lineage>
        <taxon>Eukaryota</taxon>
        <taxon>Metazoa</taxon>
        <taxon>Ecdysozoa</taxon>
        <taxon>Arthropoda</taxon>
        <taxon>Chelicerata</taxon>
        <taxon>Arachnida</taxon>
        <taxon>Araneae</taxon>
        <taxon>Araneomorphae</taxon>
        <taxon>Entelegynae</taxon>
        <taxon>Araneoidea</taxon>
        <taxon>Araneidae</taxon>
        <taxon>Caerostris</taxon>
    </lineage>
</organism>
<gene>
    <name evidence="2" type="ORF">CDAR_583341</name>
</gene>
<keyword evidence="3" id="KW-1185">Reference proteome</keyword>
<sequence>MKGFRGQRDKWPSVTPRKNDRVALPSVILAGYFFLSMTTRAEEVTRTPVKARTGRKMKRREKKKRRKDTVGQMFRNPVHEMRPCTISRGRLRGLPEKPFAVYS</sequence>